<name>A0A538TZF6_UNCEI</name>
<dbReference type="EMBL" id="VBPA01000354">
    <property type="protein sequence ID" value="TMQ68988.1"/>
    <property type="molecule type" value="Genomic_DNA"/>
</dbReference>
<dbReference type="SUPFAM" id="SSF48452">
    <property type="entry name" value="TPR-like"/>
    <property type="match status" value="1"/>
</dbReference>
<feature type="region of interest" description="Disordered" evidence="2">
    <location>
        <begin position="1"/>
        <end position="91"/>
    </location>
</feature>
<keyword evidence="3" id="KW-0812">Transmembrane</keyword>
<feature type="domain" description="Outer membrane lipoprotein BamD-like" evidence="4">
    <location>
        <begin position="135"/>
        <end position="296"/>
    </location>
</feature>
<organism evidence="5 6">
    <name type="scientific">Eiseniibacteriota bacterium</name>
    <dbReference type="NCBI Taxonomy" id="2212470"/>
    <lineage>
        <taxon>Bacteria</taxon>
        <taxon>Candidatus Eiseniibacteriota</taxon>
    </lineage>
</organism>
<evidence type="ECO:0000256" key="1">
    <source>
        <dbReference type="ARBA" id="ARBA00022729"/>
    </source>
</evidence>
<protein>
    <submittedName>
        <fullName evidence="5">Outer membrane protein assembly factor BamD</fullName>
    </submittedName>
</protein>
<keyword evidence="3" id="KW-1133">Transmembrane helix</keyword>
<evidence type="ECO:0000313" key="6">
    <source>
        <dbReference type="Proteomes" id="UP000319836"/>
    </source>
</evidence>
<dbReference type="Gene3D" id="1.25.40.10">
    <property type="entry name" value="Tetratricopeptide repeat domain"/>
    <property type="match status" value="1"/>
</dbReference>
<evidence type="ECO:0000259" key="4">
    <source>
        <dbReference type="Pfam" id="PF13525"/>
    </source>
</evidence>
<keyword evidence="3" id="KW-0472">Membrane</keyword>
<sequence length="350" mass="39120">MASRSREDRAPGPGRGAAHAAVRPARHHPLDRRRRAQSGRCLPAEPGEPGRGRALRRSQGRAAGPHRRQGRRAGDRGRHRGGPHRAVLPEPALTRHMRAMRRIAWLLPCLTAAVLVGCGGHVLPEIHSEADRLSTARRLYAAREYAGAIELLKTYTESAGGSADVDDAIYLLGACYLGTHDWALAAVEFERLLKDYPESDSSAAASFRLGQAYYGQSRRADFDQEYTLKAVEQWQSYLTSYPNHWLQGGARGKIHEARTRLARKLVATGNLYLKLKLPQPARVYFQRALDEYGDTELRPRVELGLALVDARQGKRDQAIAGLREIESRYPSLPVAKDAVRERRRLERHKS</sequence>
<dbReference type="InterPro" id="IPR011990">
    <property type="entry name" value="TPR-like_helical_dom_sf"/>
</dbReference>
<keyword evidence="1" id="KW-0732">Signal</keyword>
<reference evidence="5 6" key="1">
    <citation type="journal article" date="2019" name="Nat. Microbiol.">
        <title>Mediterranean grassland soil C-N compound turnover is dependent on rainfall and depth, and is mediated by genomically divergent microorganisms.</title>
        <authorList>
            <person name="Diamond S."/>
            <person name="Andeer P.F."/>
            <person name="Li Z."/>
            <person name="Crits-Christoph A."/>
            <person name="Burstein D."/>
            <person name="Anantharaman K."/>
            <person name="Lane K.R."/>
            <person name="Thomas B.C."/>
            <person name="Pan C."/>
            <person name="Northen T.R."/>
            <person name="Banfield J.F."/>
        </authorList>
    </citation>
    <scope>NUCLEOTIDE SEQUENCE [LARGE SCALE GENOMIC DNA]</scope>
    <source>
        <strain evidence="5">WS_10</strain>
    </source>
</reference>
<evidence type="ECO:0000256" key="3">
    <source>
        <dbReference type="SAM" id="Phobius"/>
    </source>
</evidence>
<dbReference type="AlphaFoldDB" id="A0A538TZF6"/>
<feature type="compositionally biased region" description="Basic residues" evidence="2">
    <location>
        <begin position="24"/>
        <end position="37"/>
    </location>
</feature>
<feature type="compositionally biased region" description="Basic and acidic residues" evidence="2">
    <location>
        <begin position="1"/>
        <end position="10"/>
    </location>
</feature>
<dbReference type="Pfam" id="PF13525">
    <property type="entry name" value="YfiO"/>
    <property type="match status" value="1"/>
</dbReference>
<dbReference type="Pfam" id="PF13174">
    <property type="entry name" value="TPR_6"/>
    <property type="match status" value="1"/>
</dbReference>
<evidence type="ECO:0000256" key="2">
    <source>
        <dbReference type="SAM" id="MobiDB-lite"/>
    </source>
</evidence>
<proteinExistence type="predicted"/>
<gene>
    <name evidence="5" type="primary">bamD</name>
    <name evidence="5" type="ORF">E6K80_13200</name>
</gene>
<dbReference type="InterPro" id="IPR039565">
    <property type="entry name" value="BamD-like"/>
</dbReference>
<comment type="caution">
    <text evidence="5">The sequence shown here is derived from an EMBL/GenBank/DDBJ whole genome shotgun (WGS) entry which is preliminary data.</text>
</comment>
<feature type="compositionally biased region" description="Basic residues" evidence="2">
    <location>
        <begin position="53"/>
        <end position="83"/>
    </location>
</feature>
<evidence type="ECO:0000313" key="5">
    <source>
        <dbReference type="EMBL" id="TMQ68988.1"/>
    </source>
</evidence>
<feature type="transmembrane region" description="Helical" evidence="3">
    <location>
        <begin position="103"/>
        <end position="123"/>
    </location>
</feature>
<dbReference type="InterPro" id="IPR019734">
    <property type="entry name" value="TPR_rpt"/>
</dbReference>
<dbReference type="Proteomes" id="UP000319836">
    <property type="component" value="Unassembled WGS sequence"/>
</dbReference>
<accession>A0A538TZF6</accession>